<feature type="compositionally biased region" description="Polar residues" evidence="1">
    <location>
        <begin position="182"/>
        <end position="199"/>
    </location>
</feature>
<feature type="region of interest" description="Disordered" evidence="1">
    <location>
        <begin position="182"/>
        <end position="205"/>
    </location>
</feature>
<dbReference type="EMBL" id="JBANQN010000003">
    <property type="protein sequence ID" value="KAK6793883.1"/>
    <property type="molecule type" value="Genomic_DNA"/>
</dbReference>
<dbReference type="PANTHER" id="PTHR33233">
    <property type="entry name" value="ENDONUCLEASE/EXONUCLEASE/PHOSPHATASE"/>
    <property type="match status" value="1"/>
</dbReference>
<proteinExistence type="predicted"/>
<reference evidence="2 3" key="1">
    <citation type="submission" date="2024-02" db="EMBL/GenBank/DDBJ databases">
        <title>de novo genome assembly of Solanum bulbocastanum strain 11H21.</title>
        <authorList>
            <person name="Hosaka A.J."/>
        </authorList>
    </citation>
    <scope>NUCLEOTIDE SEQUENCE [LARGE SCALE GENOMIC DNA]</scope>
    <source>
        <tissue evidence="2">Young leaves</tissue>
    </source>
</reference>
<sequence length="205" mass="22838">MNTKPAEKWANFFDNYRMSAKGMSLSNINLVVKNGEKVIELNKDEFDKAIEISSGLGVSLYADEYTTKVDRISYARVFVEMDVERELPKSSRCHIREGPRKRTTTPKVVNKWVQKQATIADGRVDTRNKDNVETNKEACSEEAKTWTQVSIKSVAIGAPGVQSQQMTMQHGFASLVVQEHGTTSSYGDQGSKGDSTRGTNPKLVQ</sequence>
<evidence type="ECO:0000313" key="2">
    <source>
        <dbReference type="EMBL" id="KAK6793883.1"/>
    </source>
</evidence>
<protein>
    <submittedName>
        <fullName evidence="2">Uncharacterized protein</fullName>
    </submittedName>
</protein>
<keyword evidence="3" id="KW-1185">Reference proteome</keyword>
<evidence type="ECO:0000256" key="1">
    <source>
        <dbReference type="SAM" id="MobiDB-lite"/>
    </source>
</evidence>
<comment type="caution">
    <text evidence="2">The sequence shown here is derived from an EMBL/GenBank/DDBJ whole genome shotgun (WGS) entry which is preliminary data.</text>
</comment>
<gene>
    <name evidence="2" type="ORF">RDI58_007336</name>
</gene>
<organism evidence="2 3">
    <name type="scientific">Solanum bulbocastanum</name>
    <name type="common">Wild potato</name>
    <dbReference type="NCBI Taxonomy" id="147425"/>
    <lineage>
        <taxon>Eukaryota</taxon>
        <taxon>Viridiplantae</taxon>
        <taxon>Streptophyta</taxon>
        <taxon>Embryophyta</taxon>
        <taxon>Tracheophyta</taxon>
        <taxon>Spermatophyta</taxon>
        <taxon>Magnoliopsida</taxon>
        <taxon>eudicotyledons</taxon>
        <taxon>Gunneridae</taxon>
        <taxon>Pentapetalae</taxon>
        <taxon>asterids</taxon>
        <taxon>lamiids</taxon>
        <taxon>Solanales</taxon>
        <taxon>Solanaceae</taxon>
        <taxon>Solanoideae</taxon>
        <taxon>Solaneae</taxon>
        <taxon>Solanum</taxon>
    </lineage>
</organism>
<dbReference type="AlphaFoldDB" id="A0AAN8U048"/>
<accession>A0AAN8U048</accession>
<dbReference type="Proteomes" id="UP001371456">
    <property type="component" value="Unassembled WGS sequence"/>
</dbReference>
<evidence type="ECO:0000313" key="3">
    <source>
        <dbReference type="Proteomes" id="UP001371456"/>
    </source>
</evidence>
<name>A0AAN8U048_SOLBU</name>
<dbReference type="PANTHER" id="PTHR33233:SF17">
    <property type="entry name" value="DUF4283 DOMAIN-CONTAINING PROTEIN"/>
    <property type="match status" value="1"/>
</dbReference>